<keyword evidence="1 3" id="KW-0193">Cuticle</keyword>
<dbReference type="RefSeq" id="XP_026489166.1">
    <property type="nucleotide sequence ID" value="XM_026633381.2"/>
</dbReference>
<dbReference type="OrthoDB" id="7255276at2759"/>
<dbReference type="PROSITE" id="PS51155">
    <property type="entry name" value="CHIT_BIND_RR_2"/>
    <property type="match status" value="1"/>
</dbReference>
<feature type="signal peptide" evidence="4">
    <location>
        <begin position="1"/>
        <end position="16"/>
    </location>
</feature>
<dbReference type="InterPro" id="IPR031311">
    <property type="entry name" value="CHIT_BIND_RR_consensus"/>
</dbReference>
<dbReference type="GeneID" id="113395705"/>
<dbReference type="GO" id="GO:0008010">
    <property type="term" value="F:structural constituent of chitin-based larval cuticle"/>
    <property type="evidence" value="ECO:0007669"/>
    <property type="project" value="TreeGrafter"/>
</dbReference>
<evidence type="ECO:0000313" key="5">
    <source>
        <dbReference type="Proteomes" id="UP001652626"/>
    </source>
</evidence>
<dbReference type="GO" id="GO:0062129">
    <property type="term" value="C:chitin-based extracellular matrix"/>
    <property type="evidence" value="ECO:0007669"/>
    <property type="project" value="TreeGrafter"/>
</dbReference>
<dbReference type="PROSITE" id="PS00233">
    <property type="entry name" value="CHIT_BIND_RR_1"/>
    <property type="match status" value="1"/>
</dbReference>
<proteinExistence type="predicted"/>
<name>A0A8B8HZG0_VANTA</name>
<dbReference type="InterPro" id="IPR050468">
    <property type="entry name" value="Cuticle_Struct_Prot"/>
</dbReference>
<keyword evidence="5" id="KW-1185">Reference proteome</keyword>
<feature type="chain" id="PRO_5034629781" evidence="4">
    <location>
        <begin position="17"/>
        <end position="106"/>
    </location>
</feature>
<dbReference type="Pfam" id="PF00379">
    <property type="entry name" value="Chitin_bind_4"/>
    <property type="match status" value="1"/>
</dbReference>
<evidence type="ECO:0000256" key="1">
    <source>
        <dbReference type="ARBA" id="ARBA00022460"/>
    </source>
</evidence>
<dbReference type="AlphaFoldDB" id="A0A8B8HZG0"/>
<organism evidence="5 6">
    <name type="scientific">Vanessa tameamea</name>
    <name type="common">Kamehameha butterfly</name>
    <dbReference type="NCBI Taxonomy" id="334116"/>
    <lineage>
        <taxon>Eukaryota</taxon>
        <taxon>Metazoa</taxon>
        <taxon>Ecdysozoa</taxon>
        <taxon>Arthropoda</taxon>
        <taxon>Hexapoda</taxon>
        <taxon>Insecta</taxon>
        <taxon>Pterygota</taxon>
        <taxon>Neoptera</taxon>
        <taxon>Endopterygota</taxon>
        <taxon>Lepidoptera</taxon>
        <taxon>Glossata</taxon>
        <taxon>Ditrysia</taxon>
        <taxon>Papilionoidea</taxon>
        <taxon>Nymphalidae</taxon>
        <taxon>Nymphalinae</taxon>
        <taxon>Vanessa</taxon>
    </lineage>
</organism>
<dbReference type="OMA" id="VKIDHEN"/>
<evidence type="ECO:0000313" key="6">
    <source>
        <dbReference type="RefSeq" id="XP_026489166.1"/>
    </source>
</evidence>
<gene>
    <name evidence="6" type="primary">LOC113395705</name>
</gene>
<sequence length="106" mass="11267">MKSFIVLALFVAVAIAAPATPDGDAQIVKYESDNIGVEGYSYSVDTSNGISQSENGVVKNPGTEGEALEVRGEYSYPGPDGVVYRVRYIANELGFQPEGDHLPKAV</sequence>
<evidence type="ECO:0000256" key="4">
    <source>
        <dbReference type="SAM" id="SignalP"/>
    </source>
</evidence>
<dbReference type="Proteomes" id="UP001652626">
    <property type="component" value="Chromosome 7"/>
</dbReference>
<accession>A0A8B8HZG0</accession>
<dbReference type="PANTHER" id="PTHR10380">
    <property type="entry name" value="CUTICLE PROTEIN"/>
    <property type="match status" value="1"/>
</dbReference>
<dbReference type="PANTHER" id="PTHR10380:SF218">
    <property type="entry name" value="ADULT CUTICLE PROTEIN 65AA-RELATED"/>
    <property type="match status" value="1"/>
</dbReference>
<evidence type="ECO:0000256" key="3">
    <source>
        <dbReference type="PROSITE-ProRule" id="PRU00497"/>
    </source>
</evidence>
<protein>
    <submittedName>
        <fullName evidence="6">Flexible cuticle protein 12-like</fullName>
    </submittedName>
</protein>
<evidence type="ECO:0000256" key="2">
    <source>
        <dbReference type="ARBA" id="ARBA00022729"/>
    </source>
</evidence>
<keyword evidence="2 4" id="KW-0732">Signal</keyword>
<dbReference type="PRINTS" id="PR00947">
    <property type="entry name" value="CUTICLE"/>
</dbReference>
<dbReference type="InterPro" id="IPR000618">
    <property type="entry name" value="Insect_cuticle"/>
</dbReference>
<reference evidence="6" key="1">
    <citation type="submission" date="2025-08" db="UniProtKB">
        <authorList>
            <consortium name="RefSeq"/>
        </authorList>
    </citation>
    <scope>IDENTIFICATION</scope>
    <source>
        <tissue evidence="6">Whole body</tissue>
    </source>
</reference>